<dbReference type="GO" id="GO:0032958">
    <property type="term" value="P:inositol phosphate biosynthetic process"/>
    <property type="evidence" value="ECO:0007669"/>
    <property type="project" value="TreeGrafter"/>
</dbReference>
<keyword evidence="3 6" id="KW-0547">Nucleotide-binding</keyword>
<proteinExistence type="predicted"/>
<gene>
    <name evidence="7" type="ORF">RHGRI_019157</name>
</gene>
<comment type="function">
    <text evidence="6">Phosphorylates Ins(1,3,4,5,6)P5 at position 2 to form Ins(1,2,3,4,5,6)P6 (InsP6 or phytate).</text>
</comment>
<dbReference type="GO" id="GO:0035299">
    <property type="term" value="F:inositol-1,3,4,5,6-pentakisphosphate 2-kinase activity"/>
    <property type="evidence" value="ECO:0007669"/>
    <property type="project" value="UniProtKB-EC"/>
</dbReference>
<comment type="catalytic activity">
    <reaction evidence="6">
        <text>1D-myo-inositol 1,3,4,5,6-pentakisphosphate + ATP = 1D-myo-inositol hexakisphosphate + ADP + H(+)</text>
        <dbReference type="Rhea" id="RHEA:20313"/>
        <dbReference type="ChEBI" id="CHEBI:15378"/>
        <dbReference type="ChEBI" id="CHEBI:30616"/>
        <dbReference type="ChEBI" id="CHEBI:57733"/>
        <dbReference type="ChEBI" id="CHEBI:58130"/>
        <dbReference type="ChEBI" id="CHEBI:456216"/>
        <dbReference type="EC" id="2.7.1.158"/>
    </reaction>
</comment>
<keyword evidence="5 6" id="KW-0067">ATP-binding</keyword>
<evidence type="ECO:0000313" key="7">
    <source>
        <dbReference type="EMBL" id="KAG5538483.1"/>
    </source>
</evidence>
<evidence type="ECO:0000256" key="2">
    <source>
        <dbReference type="ARBA" id="ARBA00022679"/>
    </source>
</evidence>
<dbReference type="Gene3D" id="3.30.200.110">
    <property type="entry name" value="Inositol-pentakisphosphate 2-kinase, N-lobe"/>
    <property type="match status" value="1"/>
</dbReference>
<accession>A0AAV6JEV0</accession>
<dbReference type="PANTHER" id="PTHR14456">
    <property type="entry name" value="INOSITOL POLYPHOSPHATE KINASE 1"/>
    <property type="match status" value="1"/>
</dbReference>
<comment type="domain">
    <text evidence="6">The EXKPK motif is conserved in inositol-pentakisphosphate 2-kinases of both family 1 and 2.</text>
</comment>
<organism evidence="7 8">
    <name type="scientific">Rhododendron griersonianum</name>
    <dbReference type="NCBI Taxonomy" id="479676"/>
    <lineage>
        <taxon>Eukaryota</taxon>
        <taxon>Viridiplantae</taxon>
        <taxon>Streptophyta</taxon>
        <taxon>Embryophyta</taxon>
        <taxon>Tracheophyta</taxon>
        <taxon>Spermatophyta</taxon>
        <taxon>Magnoliopsida</taxon>
        <taxon>eudicotyledons</taxon>
        <taxon>Gunneridae</taxon>
        <taxon>Pentapetalae</taxon>
        <taxon>asterids</taxon>
        <taxon>Ericales</taxon>
        <taxon>Ericaceae</taxon>
        <taxon>Ericoideae</taxon>
        <taxon>Rhodoreae</taxon>
        <taxon>Rhododendron</taxon>
    </lineage>
</organism>
<keyword evidence="8" id="KW-1185">Reference proteome</keyword>
<evidence type="ECO:0000256" key="6">
    <source>
        <dbReference type="RuleBase" id="RU364126"/>
    </source>
</evidence>
<dbReference type="PANTHER" id="PTHR14456:SF2">
    <property type="entry name" value="INOSITOL-PENTAKISPHOSPHATE 2-KINASE"/>
    <property type="match status" value="1"/>
</dbReference>
<keyword evidence="2 6" id="KW-0808">Transferase</keyword>
<dbReference type="GO" id="GO:0005634">
    <property type="term" value="C:nucleus"/>
    <property type="evidence" value="ECO:0007669"/>
    <property type="project" value="TreeGrafter"/>
</dbReference>
<dbReference type="Pfam" id="PF06090">
    <property type="entry name" value="Ins_P5_2-kin"/>
    <property type="match status" value="1"/>
</dbReference>
<dbReference type="InterPro" id="IPR009286">
    <property type="entry name" value="Ins_P5_2-kin"/>
</dbReference>
<keyword evidence="4 6" id="KW-0418">Kinase</keyword>
<dbReference type="EC" id="2.7.1.158" evidence="1 6"/>
<evidence type="ECO:0000256" key="4">
    <source>
        <dbReference type="ARBA" id="ARBA00022777"/>
    </source>
</evidence>
<dbReference type="EMBL" id="JACTNZ010000007">
    <property type="protein sequence ID" value="KAG5538483.1"/>
    <property type="molecule type" value="Genomic_DNA"/>
</dbReference>
<evidence type="ECO:0000256" key="5">
    <source>
        <dbReference type="ARBA" id="ARBA00022840"/>
    </source>
</evidence>
<reference evidence="7" key="1">
    <citation type="submission" date="2020-08" db="EMBL/GenBank/DDBJ databases">
        <title>Plant Genome Project.</title>
        <authorList>
            <person name="Zhang R.-G."/>
        </authorList>
    </citation>
    <scope>NUCLEOTIDE SEQUENCE</scope>
    <source>
        <strain evidence="7">WSP0</strain>
        <tissue evidence="7">Leaf</tissue>
    </source>
</reference>
<sequence>MKQERLQALGVKELQSNPVKMLLMLETLLWMEVVLELKDADDWIYRGEGDANLVLAYSGSSPTFVLRIQKAPRIESPRNGNDSEDSHSALMNDECLMWRETEERVLAPTREIAEQLYVQHVISPLLGYEHVDDGIHVFLSKEFLEVAEKNILSQRPSRRVDAAMVNTLCDFVLLMSDHSVFPYVSSDFPAIIVSSDFPAVNFIPYLPWKFPETEMLLDYLSSYQQ</sequence>
<dbReference type="Proteomes" id="UP000823749">
    <property type="component" value="Chromosome 7"/>
</dbReference>
<dbReference type="GO" id="GO:0005524">
    <property type="term" value="F:ATP binding"/>
    <property type="evidence" value="ECO:0007669"/>
    <property type="project" value="UniProtKB-KW"/>
</dbReference>
<evidence type="ECO:0000256" key="1">
    <source>
        <dbReference type="ARBA" id="ARBA00012023"/>
    </source>
</evidence>
<comment type="caution">
    <text evidence="7">The sequence shown here is derived from an EMBL/GenBank/DDBJ whole genome shotgun (WGS) entry which is preliminary data.</text>
</comment>
<dbReference type="InterPro" id="IPR043001">
    <property type="entry name" value="IP5_2-K_N_lobe"/>
</dbReference>
<name>A0AAV6JEV0_9ERIC</name>
<evidence type="ECO:0000256" key="3">
    <source>
        <dbReference type="ARBA" id="ARBA00022741"/>
    </source>
</evidence>
<dbReference type="AlphaFoldDB" id="A0AAV6JEV0"/>
<protein>
    <recommendedName>
        <fullName evidence="1 6">Inositol-pentakisphosphate 2-kinase</fullName>
        <ecNumber evidence="1 6">2.7.1.158</ecNumber>
    </recommendedName>
</protein>
<evidence type="ECO:0000313" key="8">
    <source>
        <dbReference type="Proteomes" id="UP000823749"/>
    </source>
</evidence>